<proteinExistence type="predicted"/>
<dbReference type="EMBL" id="JAUOPB010000001">
    <property type="protein sequence ID" value="MDO6421330.1"/>
    <property type="molecule type" value="Genomic_DNA"/>
</dbReference>
<keyword evidence="3" id="KW-0597">Phosphoprotein</keyword>
<dbReference type="SMART" id="SM00387">
    <property type="entry name" value="HATPase_c"/>
    <property type="match status" value="1"/>
</dbReference>
<feature type="domain" description="Histidine kinase" evidence="4">
    <location>
        <begin position="17"/>
        <end position="231"/>
    </location>
</feature>
<evidence type="ECO:0000256" key="2">
    <source>
        <dbReference type="ARBA" id="ARBA00012438"/>
    </source>
</evidence>
<dbReference type="Proteomes" id="UP001169760">
    <property type="component" value="Unassembled WGS sequence"/>
</dbReference>
<dbReference type="PANTHER" id="PTHR43547">
    <property type="entry name" value="TWO-COMPONENT HISTIDINE KINASE"/>
    <property type="match status" value="1"/>
</dbReference>
<organism evidence="5 6">
    <name type="scientific">Saccharophagus degradans</name>
    <dbReference type="NCBI Taxonomy" id="86304"/>
    <lineage>
        <taxon>Bacteria</taxon>
        <taxon>Pseudomonadati</taxon>
        <taxon>Pseudomonadota</taxon>
        <taxon>Gammaproteobacteria</taxon>
        <taxon>Cellvibrionales</taxon>
        <taxon>Cellvibrionaceae</taxon>
        <taxon>Saccharophagus</taxon>
    </lineage>
</organism>
<dbReference type="EC" id="2.7.13.3" evidence="2"/>
<dbReference type="InterPro" id="IPR004358">
    <property type="entry name" value="Sig_transdc_His_kin-like_C"/>
</dbReference>
<dbReference type="SUPFAM" id="SSF55874">
    <property type="entry name" value="ATPase domain of HSP90 chaperone/DNA topoisomerase II/histidine kinase"/>
    <property type="match status" value="1"/>
</dbReference>
<dbReference type="RefSeq" id="WP_011468333.1">
    <property type="nucleotide sequence ID" value="NZ_CP123764.1"/>
</dbReference>
<evidence type="ECO:0000256" key="3">
    <source>
        <dbReference type="ARBA" id="ARBA00022553"/>
    </source>
</evidence>
<dbReference type="InterPro" id="IPR005467">
    <property type="entry name" value="His_kinase_dom"/>
</dbReference>
<dbReference type="Gene3D" id="3.30.565.10">
    <property type="entry name" value="Histidine kinase-like ATPase, C-terminal domain"/>
    <property type="match status" value="1"/>
</dbReference>
<evidence type="ECO:0000256" key="1">
    <source>
        <dbReference type="ARBA" id="ARBA00000085"/>
    </source>
</evidence>
<reference evidence="5" key="1">
    <citation type="submission" date="2023-07" db="EMBL/GenBank/DDBJ databases">
        <title>Genome content predicts the carbon catabolic preferences of heterotrophic bacteria.</title>
        <authorList>
            <person name="Gralka M."/>
        </authorList>
    </citation>
    <scope>NUCLEOTIDE SEQUENCE</scope>
    <source>
        <strain evidence="5">I3M17_2</strain>
    </source>
</reference>
<accession>A0AAW7X1K3</accession>
<protein>
    <recommendedName>
        <fullName evidence="2">histidine kinase</fullName>
        <ecNumber evidence="2">2.7.13.3</ecNumber>
    </recommendedName>
</protein>
<keyword evidence="5" id="KW-0808">Transferase</keyword>
<dbReference type="GO" id="GO:0000155">
    <property type="term" value="F:phosphorelay sensor kinase activity"/>
    <property type="evidence" value="ECO:0007669"/>
    <property type="project" value="TreeGrafter"/>
</dbReference>
<sequence>MSDSPKKGIDFAMVLASSVHDMKNSVGMLLASLDQLMESAPPKDESQSRQYSTLSYEASRINNELVQLLTVYRMQNEFLPLRIDEHYIVDIFEEQIARNHTLIETRDISLDMDCDHDLNWYFDRDLVSSVIHNVLINGIRYTSNKIVLSAKVENDMLVLSVADNGSGYPPSMLDRPSCGVEDAEVSKDGTHLGLYFAERIAEMHKEKNRHGFIKLSNDSDIGGGLFSLYIP</sequence>
<dbReference type="PRINTS" id="PR00344">
    <property type="entry name" value="BCTRLSENSOR"/>
</dbReference>
<dbReference type="PROSITE" id="PS50109">
    <property type="entry name" value="HIS_KIN"/>
    <property type="match status" value="1"/>
</dbReference>
<dbReference type="GeneID" id="98613530"/>
<comment type="catalytic activity">
    <reaction evidence="1">
        <text>ATP + protein L-histidine = ADP + protein N-phospho-L-histidine.</text>
        <dbReference type="EC" id="2.7.13.3"/>
    </reaction>
</comment>
<dbReference type="AlphaFoldDB" id="A0AAW7X1K3"/>
<dbReference type="Pfam" id="PF02518">
    <property type="entry name" value="HATPase_c"/>
    <property type="match status" value="1"/>
</dbReference>
<dbReference type="InterPro" id="IPR036890">
    <property type="entry name" value="HATPase_C_sf"/>
</dbReference>
<evidence type="ECO:0000259" key="4">
    <source>
        <dbReference type="PROSITE" id="PS50109"/>
    </source>
</evidence>
<dbReference type="PANTHER" id="PTHR43547:SF2">
    <property type="entry name" value="HYBRID SIGNAL TRANSDUCTION HISTIDINE KINASE C"/>
    <property type="match status" value="1"/>
</dbReference>
<comment type="caution">
    <text evidence="5">The sequence shown here is derived from an EMBL/GenBank/DDBJ whole genome shotgun (WGS) entry which is preliminary data.</text>
</comment>
<name>A0AAW7X1K3_9GAMM</name>
<gene>
    <name evidence="5" type="ORF">Q4521_02485</name>
</gene>
<evidence type="ECO:0000313" key="6">
    <source>
        <dbReference type="Proteomes" id="UP001169760"/>
    </source>
</evidence>
<keyword evidence="5" id="KW-0418">Kinase</keyword>
<dbReference type="InterPro" id="IPR003594">
    <property type="entry name" value="HATPase_dom"/>
</dbReference>
<evidence type="ECO:0000313" key="5">
    <source>
        <dbReference type="EMBL" id="MDO6421330.1"/>
    </source>
</evidence>